<organism evidence="9 10">
    <name type="scientific">Rousettus aegyptiacus</name>
    <name type="common">Egyptian fruit bat</name>
    <name type="synonym">Pteropus aegyptiacus</name>
    <dbReference type="NCBI Taxonomy" id="9407"/>
    <lineage>
        <taxon>Eukaryota</taxon>
        <taxon>Metazoa</taxon>
        <taxon>Chordata</taxon>
        <taxon>Craniata</taxon>
        <taxon>Vertebrata</taxon>
        <taxon>Euteleostomi</taxon>
        <taxon>Mammalia</taxon>
        <taxon>Eutheria</taxon>
        <taxon>Laurasiatheria</taxon>
        <taxon>Chiroptera</taxon>
        <taxon>Yinpterochiroptera</taxon>
        <taxon>Pteropodoidea</taxon>
        <taxon>Pteropodidae</taxon>
        <taxon>Rousettinae</taxon>
        <taxon>Rousettus</taxon>
    </lineage>
</organism>
<protein>
    <recommendedName>
        <fullName evidence="3">small monomeric GTPase</fullName>
        <ecNumber evidence="3">3.6.5.2</ecNumber>
    </recommendedName>
</protein>
<keyword evidence="10" id="KW-1185">Reference proteome</keyword>
<dbReference type="PROSITE" id="PS51419">
    <property type="entry name" value="RAB"/>
    <property type="match status" value="1"/>
</dbReference>
<dbReference type="Proteomes" id="UP000593571">
    <property type="component" value="Unassembled WGS sequence"/>
</dbReference>
<proteinExistence type="inferred from homology"/>
<sequence>MGTQGSPVKSYDYLLKFLLVGDSDVGKGEILESLQDGAAESPYAYSNGIDYKTTTILLDGRRVKLELWDTSGQGRFCTIFRSYSRGAQVRPAVLPVPLSRGTTHISVLSDPTCVTLSKEVLMFGHQASTRLPSELGASVIRGYQVLMSPLSVPTLCPH</sequence>
<evidence type="ECO:0000256" key="6">
    <source>
        <dbReference type="ARBA" id="ARBA00023134"/>
    </source>
</evidence>
<dbReference type="GO" id="GO:0016020">
    <property type="term" value="C:membrane"/>
    <property type="evidence" value="ECO:0007669"/>
    <property type="project" value="UniProtKB-SubCell"/>
</dbReference>
<dbReference type="InterPro" id="IPR001806">
    <property type="entry name" value="Small_GTPase"/>
</dbReference>
<dbReference type="PANTHER" id="PTHR47980">
    <property type="entry name" value="LD44762P"/>
    <property type="match status" value="1"/>
</dbReference>
<dbReference type="Pfam" id="PF00071">
    <property type="entry name" value="Ras"/>
    <property type="match status" value="1"/>
</dbReference>
<comment type="subcellular location">
    <subcellularLocation>
        <location evidence="1">Membrane</location>
        <topology evidence="1">Lipid-anchor</topology>
    </subcellularLocation>
</comment>
<dbReference type="FunFam" id="3.40.50.300:FF:001447">
    <property type="entry name" value="Ras-related protein Rab-1B"/>
    <property type="match status" value="1"/>
</dbReference>
<comment type="caution">
    <text evidence="9">The sequence shown here is derived from an EMBL/GenBank/DDBJ whole genome shotgun (WGS) entry which is preliminary data.</text>
</comment>
<evidence type="ECO:0000313" key="10">
    <source>
        <dbReference type="Proteomes" id="UP000593571"/>
    </source>
</evidence>
<evidence type="ECO:0000256" key="1">
    <source>
        <dbReference type="ARBA" id="ARBA00004635"/>
    </source>
</evidence>
<keyword evidence="5" id="KW-0378">Hydrolase</keyword>
<reference evidence="9 10" key="1">
    <citation type="journal article" date="2020" name="Nature">
        <title>Six reference-quality genomes reveal evolution of bat adaptations.</title>
        <authorList>
            <person name="Jebb D."/>
            <person name="Huang Z."/>
            <person name="Pippel M."/>
            <person name="Hughes G.M."/>
            <person name="Lavrichenko K."/>
            <person name="Devanna P."/>
            <person name="Winkler S."/>
            <person name="Jermiin L.S."/>
            <person name="Skirmuntt E.C."/>
            <person name="Katzourakis A."/>
            <person name="Burkitt-Gray L."/>
            <person name="Ray D.A."/>
            <person name="Sullivan K.A.M."/>
            <person name="Roscito J.G."/>
            <person name="Kirilenko B.M."/>
            <person name="Davalos L.M."/>
            <person name="Corthals A.P."/>
            <person name="Power M.L."/>
            <person name="Jones G."/>
            <person name="Ransome R.D."/>
            <person name="Dechmann D.K.N."/>
            <person name="Locatelli A.G."/>
            <person name="Puechmaille S.J."/>
            <person name="Fedrigo O."/>
            <person name="Jarvis E.D."/>
            <person name="Hiller M."/>
            <person name="Vernes S.C."/>
            <person name="Myers E.W."/>
            <person name="Teeling E.C."/>
        </authorList>
    </citation>
    <scope>NUCLEOTIDE SEQUENCE [LARGE SCALE GENOMIC DNA]</scope>
    <source>
        <strain evidence="9">MRouAeg1</strain>
        <tissue evidence="9">Muscle</tissue>
    </source>
</reference>
<dbReference type="SUPFAM" id="SSF52540">
    <property type="entry name" value="P-loop containing nucleoside triphosphate hydrolases"/>
    <property type="match status" value="1"/>
</dbReference>
<dbReference type="InterPro" id="IPR027417">
    <property type="entry name" value="P-loop_NTPase"/>
</dbReference>
<dbReference type="GO" id="GO:0005525">
    <property type="term" value="F:GTP binding"/>
    <property type="evidence" value="ECO:0007669"/>
    <property type="project" value="UniProtKB-KW"/>
</dbReference>
<dbReference type="GO" id="GO:0003925">
    <property type="term" value="F:G protein activity"/>
    <property type="evidence" value="ECO:0007669"/>
    <property type="project" value="UniProtKB-EC"/>
</dbReference>
<evidence type="ECO:0000256" key="8">
    <source>
        <dbReference type="ARBA" id="ARBA00047660"/>
    </source>
</evidence>
<dbReference type="SMART" id="SM00175">
    <property type="entry name" value="RAB"/>
    <property type="match status" value="1"/>
</dbReference>
<comment type="catalytic activity">
    <reaction evidence="8">
        <text>GTP + H2O = GDP + phosphate + H(+)</text>
        <dbReference type="Rhea" id="RHEA:19669"/>
        <dbReference type="ChEBI" id="CHEBI:15377"/>
        <dbReference type="ChEBI" id="CHEBI:15378"/>
        <dbReference type="ChEBI" id="CHEBI:37565"/>
        <dbReference type="ChEBI" id="CHEBI:43474"/>
        <dbReference type="ChEBI" id="CHEBI:58189"/>
        <dbReference type="EC" id="3.6.5.2"/>
    </reaction>
    <physiologicalReaction direction="left-to-right" evidence="8">
        <dbReference type="Rhea" id="RHEA:19670"/>
    </physiologicalReaction>
</comment>
<keyword evidence="4" id="KW-0547">Nucleotide-binding</keyword>
<evidence type="ECO:0000256" key="4">
    <source>
        <dbReference type="ARBA" id="ARBA00022741"/>
    </source>
</evidence>
<dbReference type="AlphaFoldDB" id="A0A7J8F2Q5"/>
<name>A0A7J8F2Q5_ROUAE</name>
<dbReference type="PRINTS" id="PR00449">
    <property type="entry name" value="RASTRNSFRMNG"/>
</dbReference>
<keyword evidence="7" id="KW-0636">Prenylation</keyword>
<dbReference type="EC" id="3.6.5.2" evidence="3"/>
<comment type="similarity">
    <text evidence="2">Belongs to the small GTPase superfamily. Rab family.</text>
</comment>
<evidence type="ECO:0000313" key="9">
    <source>
        <dbReference type="EMBL" id="KAF6442018.1"/>
    </source>
</evidence>
<evidence type="ECO:0000256" key="5">
    <source>
        <dbReference type="ARBA" id="ARBA00022801"/>
    </source>
</evidence>
<gene>
    <name evidence="9" type="ORF">HJG63_016303</name>
</gene>
<accession>A0A7J8F2Q5</accession>
<evidence type="ECO:0000256" key="7">
    <source>
        <dbReference type="ARBA" id="ARBA00023289"/>
    </source>
</evidence>
<evidence type="ECO:0000256" key="2">
    <source>
        <dbReference type="ARBA" id="ARBA00006270"/>
    </source>
</evidence>
<dbReference type="Gene3D" id="3.40.50.300">
    <property type="entry name" value="P-loop containing nucleotide triphosphate hydrolases"/>
    <property type="match status" value="1"/>
</dbReference>
<dbReference type="EMBL" id="JACASE010000008">
    <property type="protein sequence ID" value="KAF6442018.1"/>
    <property type="molecule type" value="Genomic_DNA"/>
</dbReference>
<keyword evidence="6" id="KW-0342">GTP-binding</keyword>
<evidence type="ECO:0000256" key="3">
    <source>
        <dbReference type="ARBA" id="ARBA00011984"/>
    </source>
</evidence>
<dbReference type="InterPro" id="IPR050305">
    <property type="entry name" value="Small_GTPase_Rab"/>
</dbReference>
<keyword evidence="7" id="KW-0449">Lipoprotein</keyword>